<dbReference type="PROSITE" id="PS51270">
    <property type="entry name" value="ZF_CTCHY"/>
    <property type="match status" value="1"/>
</dbReference>
<feature type="domain" description="CHY-type" evidence="5">
    <location>
        <begin position="79"/>
        <end position="156"/>
    </location>
</feature>
<dbReference type="Proteomes" id="UP000015105">
    <property type="component" value="Chromosome 3D"/>
</dbReference>
<organism evidence="7 8">
    <name type="scientific">Aegilops tauschii subsp. strangulata</name>
    <name type="common">Goatgrass</name>
    <dbReference type="NCBI Taxonomy" id="200361"/>
    <lineage>
        <taxon>Eukaryota</taxon>
        <taxon>Viridiplantae</taxon>
        <taxon>Streptophyta</taxon>
        <taxon>Embryophyta</taxon>
        <taxon>Tracheophyta</taxon>
        <taxon>Spermatophyta</taxon>
        <taxon>Magnoliopsida</taxon>
        <taxon>Liliopsida</taxon>
        <taxon>Poales</taxon>
        <taxon>Poaceae</taxon>
        <taxon>BOP clade</taxon>
        <taxon>Pooideae</taxon>
        <taxon>Triticodae</taxon>
        <taxon>Triticeae</taxon>
        <taxon>Triticinae</taxon>
        <taxon>Aegilops</taxon>
    </lineage>
</organism>
<evidence type="ECO:0000256" key="4">
    <source>
        <dbReference type="PROSITE-ProRule" id="PRU00601"/>
    </source>
</evidence>
<evidence type="ECO:0000313" key="8">
    <source>
        <dbReference type="Proteomes" id="UP000015105"/>
    </source>
</evidence>
<evidence type="ECO:0000259" key="6">
    <source>
        <dbReference type="PROSITE" id="PS51270"/>
    </source>
</evidence>
<feature type="domain" description="CTCHY-type" evidence="6">
    <location>
        <begin position="158"/>
        <end position="215"/>
    </location>
</feature>
<evidence type="ECO:0000256" key="1">
    <source>
        <dbReference type="ARBA" id="ARBA00022723"/>
    </source>
</evidence>
<dbReference type="InterPro" id="IPR037275">
    <property type="entry name" value="Znf_CTCHY_sf"/>
</dbReference>
<accession>A0A453FI57</accession>
<reference evidence="7" key="5">
    <citation type="journal article" date="2021" name="G3 (Bethesda)">
        <title>Aegilops tauschii genome assembly Aet v5.0 features greater sequence contiguity and improved annotation.</title>
        <authorList>
            <person name="Wang L."/>
            <person name="Zhu T."/>
            <person name="Rodriguez J.C."/>
            <person name="Deal K.R."/>
            <person name="Dubcovsky J."/>
            <person name="McGuire P.E."/>
            <person name="Lux T."/>
            <person name="Spannagl M."/>
            <person name="Mayer K.F.X."/>
            <person name="Baldrich P."/>
            <person name="Meyers B.C."/>
            <person name="Huo N."/>
            <person name="Gu Y.Q."/>
            <person name="Zhou H."/>
            <person name="Devos K.M."/>
            <person name="Bennetzen J.L."/>
            <person name="Unver T."/>
            <person name="Budak H."/>
            <person name="Gulick P.J."/>
            <person name="Galiba G."/>
            <person name="Kalapos B."/>
            <person name="Nelson D.R."/>
            <person name="Li P."/>
            <person name="You F.M."/>
            <person name="Luo M.C."/>
            <person name="Dvorak J."/>
        </authorList>
    </citation>
    <scope>NUCLEOTIDE SEQUENCE [LARGE SCALE GENOMIC DNA]</scope>
    <source>
        <strain evidence="7">cv. AL8/78</strain>
    </source>
</reference>
<keyword evidence="2 4" id="KW-0863">Zinc-finger</keyword>
<protein>
    <recommendedName>
        <fullName evidence="9">RING finger and CHY zinc finger domain-containing protein 1</fullName>
    </recommendedName>
</protein>
<dbReference type="GO" id="GO:0061630">
    <property type="term" value="F:ubiquitin protein ligase activity"/>
    <property type="evidence" value="ECO:0007669"/>
    <property type="project" value="TreeGrafter"/>
</dbReference>
<dbReference type="SUPFAM" id="SSF161245">
    <property type="entry name" value="Zinc hairpin stack"/>
    <property type="match status" value="1"/>
</dbReference>
<dbReference type="Gramene" id="AET3Gv20682500.6">
    <property type="protein sequence ID" value="AET3Gv20682500.6"/>
    <property type="gene ID" value="AET3Gv20682500"/>
</dbReference>
<keyword evidence="1" id="KW-0479">Metal-binding</keyword>
<sequence length="215" mass="24526">MRFLLIGAVRRCFGLVSICLVFSSIQQPELHAVVSSVTAFCIESHPAKCIILAGPSLFDGNDTARIDGSKSDEYERFEKGLMQYGCAHYRRRCRIRAPCCNEIFDCRHCHNESKNSIKIDTARRHELPRHELQQQVICSLCGTEQEVRQTCISCGVCMGKYFCEVCKLFDDDVSKEQYHCHVCGICRIGGRENFFHCSKCGMLLFQSVEEQSCMR</sequence>
<reference evidence="7" key="3">
    <citation type="journal article" date="2017" name="Nature">
        <title>Genome sequence of the progenitor of the wheat D genome Aegilops tauschii.</title>
        <authorList>
            <person name="Luo M.C."/>
            <person name="Gu Y.Q."/>
            <person name="Puiu D."/>
            <person name="Wang H."/>
            <person name="Twardziok S.O."/>
            <person name="Deal K.R."/>
            <person name="Huo N."/>
            <person name="Zhu T."/>
            <person name="Wang L."/>
            <person name="Wang Y."/>
            <person name="McGuire P.E."/>
            <person name="Liu S."/>
            <person name="Long H."/>
            <person name="Ramasamy R.K."/>
            <person name="Rodriguez J.C."/>
            <person name="Van S.L."/>
            <person name="Yuan L."/>
            <person name="Wang Z."/>
            <person name="Xia Z."/>
            <person name="Xiao L."/>
            <person name="Anderson O.D."/>
            <person name="Ouyang S."/>
            <person name="Liang Y."/>
            <person name="Zimin A.V."/>
            <person name="Pertea G."/>
            <person name="Qi P."/>
            <person name="Bennetzen J.L."/>
            <person name="Dai X."/>
            <person name="Dawson M.W."/>
            <person name="Muller H.G."/>
            <person name="Kugler K."/>
            <person name="Rivarola-Duarte L."/>
            <person name="Spannagl M."/>
            <person name="Mayer K.F.X."/>
            <person name="Lu F.H."/>
            <person name="Bevan M.W."/>
            <person name="Leroy P."/>
            <person name="Li P."/>
            <person name="You F.M."/>
            <person name="Sun Q."/>
            <person name="Liu Z."/>
            <person name="Lyons E."/>
            <person name="Wicker T."/>
            <person name="Salzberg S.L."/>
            <person name="Devos K.M."/>
            <person name="Dvorak J."/>
        </authorList>
    </citation>
    <scope>NUCLEOTIDE SEQUENCE [LARGE SCALE GENOMIC DNA]</scope>
    <source>
        <strain evidence="7">cv. AL8/78</strain>
    </source>
</reference>
<evidence type="ECO:0000259" key="5">
    <source>
        <dbReference type="PROSITE" id="PS51266"/>
    </source>
</evidence>
<evidence type="ECO:0000313" key="7">
    <source>
        <dbReference type="EnsemblPlants" id="AET3Gv20682500.6"/>
    </source>
</evidence>
<reference evidence="8" key="1">
    <citation type="journal article" date="2014" name="Science">
        <title>Ancient hybridizations among the ancestral genomes of bread wheat.</title>
        <authorList>
            <consortium name="International Wheat Genome Sequencing Consortium,"/>
            <person name="Marcussen T."/>
            <person name="Sandve S.R."/>
            <person name="Heier L."/>
            <person name="Spannagl M."/>
            <person name="Pfeifer M."/>
            <person name="Jakobsen K.S."/>
            <person name="Wulff B.B."/>
            <person name="Steuernagel B."/>
            <person name="Mayer K.F."/>
            <person name="Olsen O.A."/>
        </authorList>
    </citation>
    <scope>NUCLEOTIDE SEQUENCE [LARGE SCALE GENOMIC DNA]</scope>
    <source>
        <strain evidence="8">cv. AL8/78</strain>
    </source>
</reference>
<dbReference type="InterPro" id="IPR037274">
    <property type="entry name" value="Znf_CHY_sf"/>
</dbReference>
<dbReference type="PANTHER" id="PTHR21319">
    <property type="entry name" value="RING FINGER AND CHY ZINC FINGER DOMAIN-CONTAINING PROTEIN 1"/>
    <property type="match status" value="1"/>
</dbReference>
<evidence type="ECO:0000256" key="3">
    <source>
        <dbReference type="ARBA" id="ARBA00022833"/>
    </source>
</evidence>
<dbReference type="GO" id="GO:0005634">
    <property type="term" value="C:nucleus"/>
    <property type="evidence" value="ECO:0007669"/>
    <property type="project" value="TreeGrafter"/>
</dbReference>
<name>A0A453FI57_AEGTS</name>
<proteinExistence type="predicted"/>
<dbReference type="AlphaFoldDB" id="A0A453FI57"/>
<dbReference type="GO" id="GO:0006511">
    <property type="term" value="P:ubiquitin-dependent protein catabolic process"/>
    <property type="evidence" value="ECO:0007669"/>
    <property type="project" value="TreeGrafter"/>
</dbReference>
<dbReference type="SUPFAM" id="SSF161219">
    <property type="entry name" value="CHY zinc finger-like"/>
    <property type="match status" value="1"/>
</dbReference>
<reference evidence="8" key="2">
    <citation type="journal article" date="2017" name="Nat. Plants">
        <title>The Aegilops tauschii genome reveals multiple impacts of transposons.</title>
        <authorList>
            <person name="Zhao G."/>
            <person name="Zou C."/>
            <person name="Li K."/>
            <person name="Wang K."/>
            <person name="Li T."/>
            <person name="Gao L."/>
            <person name="Zhang X."/>
            <person name="Wang H."/>
            <person name="Yang Z."/>
            <person name="Liu X."/>
            <person name="Jiang W."/>
            <person name="Mao L."/>
            <person name="Kong X."/>
            <person name="Jiao Y."/>
            <person name="Jia J."/>
        </authorList>
    </citation>
    <scope>NUCLEOTIDE SEQUENCE [LARGE SCALE GENOMIC DNA]</scope>
    <source>
        <strain evidence="8">cv. AL8/78</strain>
    </source>
</reference>
<dbReference type="InterPro" id="IPR008913">
    <property type="entry name" value="Znf_CHY"/>
</dbReference>
<dbReference type="PANTHER" id="PTHR21319:SF53">
    <property type="entry name" value="RING FINGER AND CHY ZINC FINGER DOMAIN-CONTAINING PROTEIN 1"/>
    <property type="match status" value="1"/>
</dbReference>
<dbReference type="InterPro" id="IPR017921">
    <property type="entry name" value="Znf_CTCHY"/>
</dbReference>
<dbReference type="EnsemblPlants" id="AET3Gv20682500.6">
    <property type="protein sequence ID" value="AET3Gv20682500.6"/>
    <property type="gene ID" value="AET3Gv20682500"/>
</dbReference>
<reference evidence="7" key="4">
    <citation type="submission" date="2019-03" db="UniProtKB">
        <authorList>
            <consortium name="EnsemblPlants"/>
        </authorList>
    </citation>
    <scope>IDENTIFICATION</scope>
</reference>
<dbReference type="GO" id="GO:0016567">
    <property type="term" value="P:protein ubiquitination"/>
    <property type="evidence" value="ECO:0007669"/>
    <property type="project" value="TreeGrafter"/>
</dbReference>
<dbReference type="PROSITE" id="PS51266">
    <property type="entry name" value="ZF_CHY"/>
    <property type="match status" value="1"/>
</dbReference>
<dbReference type="GO" id="GO:0008270">
    <property type="term" value="F:zinc ion binding"/>
    <property type="evidence" value="ECO:0007669"/>
    <property type="project" value="UniProtKB-KW"/>
</dbReference>
<evidence type="ECO:0000256" key="2">
    <source>
        <dbReference type="ARBA" id="ARBA00022771"/>
    </source>
</evidence>
<evidence type="ECO:0008006" key="9">
    <source>
        <dbReference type="Google" id="ProtNLM"/>
    </source>
</evidence>
<keyword evidence="3" id="KW-0862">Zinc</keyword>
<dbReference type="Pfam" id="PF05495">
    <property type="entry name" value="zf-CHY"/>
    <property type="match status" value="1"/>
</dbReference>
<keyword evidence="8" id="KW-1185">Reference proteome</keyword>